<comment type="cofactor">
    <cofactor evidence="1">
        <name>Zn(2+)</name>
        <dbReference type="ChEBI" id="CHEBI:29105"/>
    </cofactor>
</comment>
<dbReference type="RefSeq" id="WP_076422284.1">
    <property type="nucleotide sequence ID" value="NZ_FTNM01000003.1"/>
</dbReference>
<keyword evidence="11" id="KW-1185">Reference proteome</keyword>
<gene>
    <name evidence="10" type="ORF">SAMN05421545_2396</name>
</gene>
<evidence type="ECO:0000256" key="7">
    <source>
        <dbReference type="ARBA" id="ARBA00023049"/>
    </source>
</evidence>
<evidence type="ECO:0000256" key="2">
    <source>
        <dbReference type="ARBA" id="ARBA00004196"/>
    </source>
</evidence>
<dbReference type="GO" id="GO:0046872">
    <property type="term" value="F:metal ion binding"/>
    <property type="evidence" value="ECO:0007669"/>
    <property type="project" value="UniProtKB-KW"/>
</dbReference>
<dbReference type="STRING" id="1077936.SAMN05421545_2396"/>
<sequence>MFKRSVGLAILIAVSLFVFITAAQTISFKNFNFSSEEKLDEPEPEPEVTVKKPAPVIFGIPTDTLEILEGTVERGENLSQILASFNISPVTIDQLARKSKEVFDVRRINAKRNYIILHAQDSAQTARYFIYEPNEVEYVIYDLNGELDVRLEKREVEIVERAIAGFIERSLFESILAAGGSPQLVNHFADIYAWRLNLSRLQPGDHFKLIYDEKQVNGNVIGFGKIKAAYFEHEGKPLYAIAFDQEGKKGGYYDQDGKSLKKAFLREPLEYSRISSRFTMNRFHPVQKRYKPHLGTDFAAPRGTPIRTVGDGVVLEASYTRGNGYYVKIKHNKTYTTQYLHMSKFAKGIKRGSRVSQGQTIGYVGSTGLATGPHLCYRFWKNGRQVDALKVQLPSAHPIEKKNKDAFEQVKSELEGKLMAIELKGLQQDLLAADQSRKKLDEDEV</sequence>
<dbReference type="Gene3D" id="3.10.450.350">
    <property type="match status" value="1"/>
</dbReference>
<dbReference type="GO" id="GO:0004222">
    <property type="term" value="F:metalloendopeptidase activity"/>
    <property type="evidence" value="ECO:0007669"/>
    <property type="project" value="TreeGrafter"/>
</dbReference>
<dbReference type="InterPro" id="IPR045834">
    <property type="entry name" value="Csd3_N2"/>
</dbReference>
<dbReference type="InterPro" id="IPR050570">
    <property type="entry name" value="Cell_wall_metabolism_enzyme"/>
</dbReference>
<comment type="subcellular location">
    <subcellularLocation>
        <location evidence="2">Cell envelope</location>
    </subcellularLocation>
</comment>
<feature type="domain" description="M23ase beta-sheet core" evidence="8">
    <location>
        <begin position="292"/>
        <end position="387"/>
    </location>
</feature>
<keyword evidence="3" id="KW-0645">Protease</keyword>
<evidence type="ECO:0000259" key="8">
    <source>
        <dbReference type="Pfam" id="PF01551"/>
    </source>
</evidence>
<dbReference type="CDD" id="cd12797">
    <property type="entry name" value="M23_peptidase"/>
    <property type="match status" value="1"/>
</dbReference>
<dbReference type="GO" id="GO:0006508">
    <property type="term" value="P:proteolysis"/>
    <property type="evidence" value="ECO:0007669"/>
    <property type="project" value="UniProtKB-KW"/>
</dbReference>
<dbReference type="Pfam" id="PF19425">
    <property type="entry name" value="Csd3_N2"/>
    <property type="match status" value="1"/>
</dbReference>
<dbReference type="InterPro" id="IPR011055">
    <property type="entry name" value="Dup_hybrid_motif"/>
</dbReference>
<dbReference type="Proteomes" id="UP000185924">
    <property type="component" value="Unassembled WGS sequence"/>
</dbReference>
<protein>
    <submittedName>
        <fullName evidence="10">Murein DD-endopeptidase MepM and murein hydrolase activator NlpD, contain LysM domain</fullName>
    </submittedName>
</protein>
<dbReference type="Gene3D" id="2.70.70.10">
    <property type="entry name" value="Glucose Permease (Domain IIA)"/>
    <property type="match status" value="1"/>
</dbReference>
<feature type="domain" description="Csd3-like second N-terminal" evidence="9">
    <location>
        <begin position="159"/>
        <end position="279"/>
    </location>
</feature>
<evidence type="ECO:0000256" key="4">
    <source>
        <dbReference type="ARBA" id="ARBA00022723"/>
    </source>
</evidence>
<evidence type="ECO:0000259" key="9">
    <source>
        <dbReference type="Pfam" id="PF19425"/>
    </source>
</evidence>
<dbReference type="PANTHER" id="PTHR21666">
    <property type="entry name" value="PEPTIDASE-RELATED"/>
    <property type="match status" value="1"/>
</dbReference>
<reference evidence="11" key="1">
    <citation type="submission" date="2017-01" db="EMBL/GenBank/DDBJ databases">
        <authorList>
            <person name="Varghese N."/>
            <person name="Submissions S."/>
        </authorList>
    </citation>
    <scope>NUCLEOTIDE SEQUENCE [LARGE SCALE GENOMIC DNA]</scope>
    <source>
        <strain evidence="11">DM9</strain>
    </source>
</reference>
<dbReference type="OrthoDB" id="9810477at2"/>
<evidence type="ECO:0000256" key="5">
    <source>
        <dbReference type="ARBA" id="ARBA00022801"/>
    </source>
</evidence>
<organism evidence="10 11">
    <name type="scientific">Pontibacter lucknowensis</name>
    <dbReference type="NCBI Taxonomy" id="1077936"/>
    <lineage>
        <taxon>Bacteria</taxon>
        <taxon>Pseudomonadati</taxon>
        <taxon>Bacteroidota</taxon>
        <taxon>Cytophagia</taxon>
        <taxon>Cytophagales</taxon>
        <taxon>Hymenobacteraceae</taxon>
        <taxon>Pontibacter</taxon>
    </lineage>
</organism>
<keyword evidence="5 10" id="KW-0378">Hydrolase</keyword>
<proteinExistence type="predicted"/>
<keyword evidence="7" id="KW-0482">Metalloprotease</keyword>
<dbReference type="AlphaFoldDB" id="A0A1N6YBE5"/>
<evidence type="ECO:0000256" key="1">
    <source>
        <dbReference type="ARBA" id="ARBA00001947"/>
    </source>
</evidence>
<name>A0A1N6YBE5_9BACT</name>
<keyword evidence="4" id="KW-0479">Metal-binding</keyword>
<dbReference type="Pfam" id="PF01551">
    <property type="entry name" value="Peptidase_M23"/>
    <property type="match status" value="1"/>
</dbReference>
<evidence type="ECO:0000256" key="3">
    <source>
        <dbReference type="ARBA" id="ARBA00022670"/>
    </source>
</evidence>
<dbReference type="PANTHER" id="PTHR21666:SF288">
    <property type="entry name" value="CELL DIVISION PROTEIN YTFB"/>
    <property type="match status" value="1"/>
</dbReference>
<dbReference type="EMBL" id="FTNM01000003">
    <property type="protein sequence ID" value="SIR11894.1"/>
    <property type="molecule type" value="Genomic_DNA"/>
</dbReference>
<keyword evidence="6" id="KW-0862">Zinc</keyword>
<dbReference type="FunFam" id="2.70.70.10:FF:000002">
    <property type="entry name" value="Murein DD-endopeptidase MepM"/>
    <property type="match status" value="1"/>
</dbReference>
<evidence type="ECO:0000256" key="6">
    <source>
        <dbReference type="ARBA" id="ARBA00022833"/>
    </source>
</evidence>
<accession>A0A1N6YBE5</accession>
<dbReference type="SUPFAM" id="SSF51261">
    <property type="entry name" value="Duplicated hybrid motif"/>
    <property type="match status" value="1"/>
</dbReference>
<evidence type="ECO:0000313" key="11">
    <source>
        <dbReference type="Proteomes" id="UP000185924"/>
    </source>
</evidence>
<dbReference type="GO" id="GO:0030313">
    <property type="term" value="C:cell envelope"/>
    <property type="evidence" value="ECO:0007669"/>
    <property type="project" value="UniProtKB-SubCell"/>
</dbReference>
<dbReference type="InterPro" id="IPR016047">
    <property type="entry name" value="M23ase_b-sheet_dom"/>
</dbReference>
<evidence type="ECO:0000313" key="10">
    <source>
        <dbReference type="EMBL" id="SIR11894.1"/>
    </source>
</evidence>